<keyword evidence="3" id="KW-1185">Reference proteome</keyword>
<evidence type="ECO:0008006" key="4">
    <source>
        <dbReference type="Google" id="ProtNLM"/>
    </source>
</evidence>
<gene>
    <name evidence="2" type="ORF">AUEXF2481DRAFT_88082</name>
</gene>
<dbReference type="Proteomes" id="UP000030641">
    <property type="component" value="Unassembled WGS sequence"/>
</dbReference>
<feature type="transmembrane region" description="Helical" evidence="1">
    <location>
        <begin position="120"/>
        <end position="141"/>
    </location>
</feature>
<dbReference type="STRING" id="1043005.A0A074ZAY7"/>
<protein>
    <recommendedName>
        <fullName evidence="4">MARVEL domain-containing protein</fullName>
    </recommendedName>
</protein>
<accession>A0A074ZAY7</accession>
<organism evidence="2 3">
    <name type="scientific">Aureobasidium subglaciale (strain EXF-2481)</name>
    <name type="common">Aureobasidium pullulans var. subglaciale</name>
    <dbReference type="NCBI Taxonomy" id="1043005"/>
    <lineage>
        <taxon>Eukaryota</taxon>
        <taxon>Fungi</taxon>
        <taxon>Dikarya</taxon>
        <taxon>Ascomycota</taxon>
        <taxon>Pezizomycotina</taxon>
        <taxon>Dothideomycetes</taxon>
        <taxon>Dothideomycetidae</taxon>
        <taxon>Dothideales</taxon>
        <taxon>Saccotheciaceae</taxon>
        <taxon>Aureobasidium</taxon>
    </lineage>
</organism>
<dbReference type="InParanoid" id="A0A074ZAY7"/>
<proteinExistence type="predicted"/>
<sequence length="182" mass="20461">MDNIKSFLESPFFNTSFKTRMHYIQLTLVTLIIILTGVRISQKPSFLPITRSDTMAIVMGVKTIVVIAYQLLTSHVGSLKRWRNTKVYLVLNCLEVMFWLAVVVLTGMGMQRFCKGAYCGISVVIILLALVMTSFSLWAAVTTRKLRREERFGGQSVLPVHQTSMGEGITTKPAAAYTTYRV</sequence>
<feature type="transmembrane region" description="Helical" evidence="1">
    <location>
        <begin position="54"/>
        <end position="75"/>
    </location>
</feature>
<feature type="transmembrane region" description="Helical" evidence="1">
    <location>
        <begin position="21"/>
        <end position="42"/>
    </location>
</feature>
<dbReference type="AlphaFoldDB" id="A0A074ZAY7"/>
<evidence type="ECO:0000313" key="3">
    <source>
        <dbReference type="Proteomes" id="UP000030641"/>
    </source>
</evidence>
<name>A0A074ZAY7_AURSE</name>
<dbReference type="EMBL" id="KL584757">
    <property type="protein sequence ID" value="KEQ95926.1"/>
    <property type="molecule type" value="Genomic_DNA"/>
</dbReference>
<keyword evidence="1" id="KW-1133">Transmembrane helix</keyword>
<dbReference type="RefSeq" id="XP_013344680.1">
    <property type="nucleotide sequence ID" value="XM_013489226.1"/>
</dbReference>
<dbReference type="OrthoDB" id="3436860at2759"/>
<keyword evidence="1" id="KW-0812">Transmembrane</keyword>
<feature type="transmembrane region" description="Helical" evidence="1">
    <location>
        <begin position="87"/>
        <end position="108"/>
    </location>
</feature>
<evidence type="ECO:0000313" key="2">
    <source>
        <dbReference type="EMBL" id="KEQ95926.1"/>
    </source>
</evidence>
<keyword evidence="1" id="KW-0472">Membrane</keyword>
<dbReference type="OMA" id="TRTNIWG"/>
<evidence type="ECO:0000256" key="1">
    <source>
        <dbReference type="SAM" id="Phobius"/>
    </source>
</evidence>
<reference evidence="2 3" key="1">
    <citation type="journal article" date="2014" name="BMC Genomics">
        <title>Genome sequencing of four Aureobasidium pullulans varieties: biotechnological potential, stress tolerance, and description of new species.</title>
        <authorList>
            <person name="Gostin Ar C."/>
            <person name="Ohm R.A."/>
            <person name="Kogej T."/>
            <person name="Sonjak S."/>
            <person name="Turk M."/>
            <person name="Zajc J."/>
            <person name="Zalar P."/>
            <person name="Grube M."/>
            <person name="Sun H."/>
            <person name="Han J."/>
            <person name="Sharma A."/>
            <person name="Chiniquy J."/>
            <person name="Ngan C.Y."/>
            <person name="Lipzen A."/>
            <person name="Barry K."/>
            <person name="Grigoriev I.V."/>
            <person name="Gunde-Cimerman N."/>
        </authorList>
    </citation>
    <scope>NUCLEOTIDE SEQUENCE [LARGE SCALE GENOMIC DNA]</scope>
    <source>
        <strain evidence="2 3">EXF-2481</strain>
    </source>
</reference>
<dbReference type="GeneID" id="25372020"/>
<dbReference type="HOGENOM" id="CLU_102612_1_0_1"/>